<protein>
    <submittedName>
        <fullName evidence="2">Uncharacterized protein</fullName>
    </submittedName>
</protein>
<accession>A0ABN8RCU9</accession>
<name>A0ABN8RCU9_9CNID</name>
<feature type="region of interest" description="Disordered" evidence="1">
    <location>
        <begin position="18"/>
        <end position="75"/>
    </location>
</feature>
<gene>
    <name evidence="2" type="ORF">PLOB_00017456</name>
</gene>
<feature type="region of interest" description="Disordered" evidence="1">
    <location>
        <begin position="90"/>
        <end position="114"/>
    </location>
</feature>
<keyword evidence="3" id="KW-1185">Reference proteome</keyword>
<organism evidence="2 3">
    <name type="scientific">Porites lobata</name>
    <dbReference type="NCBI Taxonomy" id="104759"/>
    <lineage>
        <taxon>Eukaryota</taxon>
        <taxon>Metazoa</taxon>
        <taxon>Cnidaria</taxon>
        <taxon>Anthozoa</taxon>
        <taxon>Hexacorallia</taxon>
        <taxon>Scleractinia</taxon>
        <taxon>Fungiina</taxon>
        <taxon>Poritidae</taxon>
        <taxon>Porites</taxon>
    </lineage>
</organism>
<evidence type="ECO:0000313" key="2">
    <source>
        <dbReference type="EMBL" id="CAH3176073.1"/>
    </source>
</evidence>
<dbReference type="EMBL" id="CALNXK010000208">
    <property type="protein sequence ID" value="CAH3176073.1"/>
    <property type="molecule type" value="Genomic_DNA"/>
</dbReference>
<dbReference type="Proteomes" id="UP001159405">
    <property type="component" value="Unassembled WGS sequence"/>
</dbReference>
<sequence>MVHKECTERLVLSGRRTCPMYRGDIGNNDADQHSDSNGDLATAENTPQHSDSNGDLATAENTPQQTVPSKTSNVKGLFDTVWTSTKSCCSRKFARQSVDTTSEDSGTSSGIDAL</sequence>
<comment type="caution">
    <text evidence="2">The sequence shown here is derived from an EMBL/GenBank/DDBJ whole genome shotgun (WGS) entry which is preliminary data.</text>
</comment>
<evidence type="ECO:0000256" key="1">
    <source>
        <dbReference type="SAM" id="MobiDB-lite"/>
    </source>
</evidence>
<evidence type="ECO:0000313" key="3">
    <source>
        <dbReference type="Proteomes" id="UP001159405"/>
    </source>
</evidence>
<feature type="compositionally biased region" description="Polar residues" evidence="1">
    <location>
        <begin position="37"/>
        <end position="74"/>
    </location>
</feature>
<feature type="compositionally biased region" description="Low complexity" evidence="1">
    <location>
        <begin position="97"/>
        <end position="114"/>
    </location>
</feature>
<proteinExistence type="predicted"/>
<reference evidence="2 3" key="1">
    <citation type="submission" date="2022-05" db="EMBL/GenBank/DDBJ databases">
        <authorList>
            <consortium name="Genoscope - CEA"/>
            <person name="William W."/>
        </authorList>
    </citation>
    <scope>NUCLEOTIDE SEQUENCE [LARGE SCALE GENOMIC DNA]</scope>
</reference>